<accession>A0ABU7DDP4</accession>
<reference evidence="2 3" key="1">
    <citation type="submission" date="2021-06" db="EMBL/GenBank/DDBJ databases">
        <authorList>
            <person name="Palmer J.M."/>
        </authorList>
    </citation>
    <scope>NUCLEOTIDE SEQUENCE [LARGE SCALE GENOMIC DNA]</scope>
    <source>
        <strain evidence="2 3">CL_MEX2019</strain>
        <tissue evidence="2">Muscle</tissue>
    </source>
</reference>
<comment type="caution">
    <text evidence="2">The sequence shown here is derived from an EMBL/GenBank/DDBJ whole genome shotgun (WGS) entry which is preliminary data.</text>
</comment>
<keyword evidence="3" id="KW-1185">Reference proteome</keyword>
<sequence>ELLFYMGKRCLDGLFLLINKIIIWKMPVLKASLGSWLELCCCLTRDFLKMGRTYQAYQNNLASLFKLQHLLLLPAFHTLYLSAFLTSAAASFFSVVLSLPTHHPLLTS</sequence>
<protein>
    <submittedName>
        <fullName evidence="2">Uncharacterized protein</fullName>
    </submittedName>
</protein>
<evidence type="ECO:0000256" key="1">
    <source>
        <dbReference type="SAM" id="Phobius"/>
    </source>
</evidence>
<keyword evidence="1" id="KW-0812">Transmembrane</keyword>
<evidence type="ECO:0000313" key="2">
    <source>
        <dbReference type="EMBL" id="MED6272354.1"/>
    </source>
</evidence>
<feature type="non-terminal residue" evidence="2">
    <location>
        <position position="1"/>
    </location>
</feature>
<dbReference type="EMBL" id="JAHUTJ010020557">
    <property type="protein sequence ID" value="MED6272354.1"/>
    <property type="molecule type" value="Genomic_DNA"/>
</dbReference>
<gene>
    <name evidence="2" type="ORF">CHARACLAT_029448</name>
</gene>
<organism evidence="2 3">
    <name type="scientific">Characodon lateralis</name>
    <dbReference type="NCBI Taxonomy" id="208331"/>
    <lineage>
        <taxon>Eukaryota</taxon>
        <taxon>Metazoa</taxon>
        <taxon>Chordata</taxon>
        <taxon>Craniata</taxon>
        <taxon>Vertebrata</taxon>
        <taxon>Euteleostomi</taxon>
        <taxon>Actinopterygii</taxon>
        <taxon>Neopterygii</taxon>
        <taxon>Teleostei</taxon>
        <taxon>Neoteleostei</taxon>
        <taxon>Acanthomorphata</taxon>
        <taxon>Ovalentaria</taxon>
        <taxon>Atherinomorphae</taxon>
        <taxon>Cyprinodontiformes</taxon>
        <taxon>Goodeidae</taxon>
        <taxon>Characodon</taxon>
    </lineage>
</organism>
<evidence type="ECO:0000313" key="3">
    <source>
        <dbReference type="Proteomes" id="UP001352852"/>
    </source>
</evidence>
<name>A0ABU7DDP4_9TELE</name>
<keyword evidence="1" id="KW-1133">Transmembrane helix</keyword>
<feature type="transmembrane region" description="Helical" evidence="1">
    <location>
        <begin position="70"/>
        <end position="99"/>
    </location>
</feature>
<keyword evidence="1" id="KW-0472">Membrane</keyword>
<proteinExistence type="predicted"/>
<dbReference type="Proteomes" id="UP001352852">
    <property type="component" value="Unassembled WGS sequence"/>
</dbReference>